<feature type="domain" description="Flagellar M-ring C-terminal" evidence="12">
    <location>
        <begin position="256"/>
        <end position="417"/>
    </location>
</feature>
<dbReference type="PANTHER" id="PTHR30046:SF0">
    <property type="entry name" value="FLAGELLAR M-RING PROTEIN"/>
    <property type="match status" value="1"/>
</dbReference>
<dbReference type="GO" id="GO:0003774">
    <property type="term" value="F:cytoskeletal motor activity"/>
    <property type="evidence" value="ECO:0007669"/>
    <property type="project" value="InterPro"/>
</dbReference>
<dbReference type="Pfam" id="PF08345">
    <property type="entry name" value="YscJ_FliF_C"/>
    <property type="match status" value="1"/>
</dbReference>
<evidence type="ECO:0000256" key="9">
    <source>
        <dbReference type="PIRNR" id="PIRNR004862"/>
    </source>
</evidence>
<evidence type="ECO:0000259" key="11">
    <source>
        <dbReference type="Pfam" id="PF01514"/>
    </source>
</evidence>
<keyword evidence="13" id="KW-0969">Cilium</keyword>
<evidence type="ECO:0000256" key="4">
    <source>
        <dbReference type="ARBA" id="ARBA00022475"/>
    </source>
</evidence>
<feature type="transmembrane region" description="Helical" evidence="10">
    <location>
        <begin position="441"/>
        <end position="458"/>
    </location>
</feature>
<keyword evidence="4" id="KW-1003">Cell membrane</keyword>
<dbReference type="InterPro" id="IPR013556">
    <property type="entry name" value="Flag_M-ring_C"/>
</dbReference>
<evidence type="ECO:0000256" key="5">
    <source>
        <dbReference type="ARBA" id="ARBA00022692"/>
    </source>
</evidence>
<dbReference type="GO" id="GO:0071973">
    <property type="term" value="P:bacterial-type flagellum-dependent cell motility"/>
    <property type="evidence" value="ECO:0007669"/>
    <property type="project" value="InterPro"/>
</dbReference>
<gene>
    <name evidence="13" type="primary">fliF</name>
    <name evidence="13" type="ORF">DRI96_02710</name>
</gene>
<evidence type="ECO:0000313" key="14">
    <source>
        <dbReference type="Proteomes" id="UP000267654"/>
    </source>
</evidence>
<evidence type="ECO:0000256" key="2">
    <source>
        <dbReference type="ARBA" id="ARBA00004651"/>
    </source>
</evidence>
<feature type="transmembrane region" description="Helical" evidence="10">
    <location>
        <begin position="24"/>
        <end position="44"/>
    </location>
</feature>
<organism evidence="13 14">
    <name type="scientific">Aerophobetes bacterium</name>
    <dbReference type="NCBI Taxonomy" id="2030807"/>
    <lineage>
        <taxon>Bacteria</taxon>
        <taxon>Candidatus Aerophobota</taxon>
    </lineage>
</organism>
<dbReference type="InterPro" id="IPR043427">
    <property type="entry name" value="YscJ/FliF"/>
</dbReference>
<comment type="similarity">
    <text evidence="3 9">Belongs to the FliF family.</text>
</comment>
<dbReference type="EMBL" id="QMQB01000079">
    <property type="protein sequence ID" value="RLE13620.1"/>
    <property type="molecule type" value="Genomic_DNA"/>
</dbReference>
<dbReference type="PIRSF" id="PIRSF004862">
    <property type="entry name" value="FliF"/>
    <property type="match status" value="1"/>
</dbReference>
<reference evidence="13 14" key="1">
    <citation type="submission" date="2018-06" db="EMBL/GenBank/DDBJ databases">
        <title>Extensive metabolic versatility and redundancy in microbially diverse, dynamic hydrothermal sediments.</title>
        <authorList>
            <person name="Dombrowski N."/>
            <person name="Teske A."/>
            <person name="Baker B.J."/>
        </authorList>
    </citation>
    <scope>NUCLEOTIDE SEQUENCE [LARGE SCALE GENOMIC DNA]</scope>
    <source>
        <strain evidence="13">B19_G9</strain>
    </source>
</reference>
<dbReference type="AlphaFoldDB" id="A0A662DCY1"/>
<evidence type="ECO:0000256" key="6">
    <source>
        <dbReference type="ARBA" id="ARBA00022989"/>
    </source>
</evidence>
<keyword evidence="6 10" id="KW-1133">Transmembrane helix</keyword>
<dbReference type="Pfam" id="PF01514">
    <property type="entry name" value="YscJ_FliF"/>
    <property type="match status" value="1"/>
</dbReference>
<keyword evidence="13" id="KW-0282">Flagellum</keyword>
<dbReference type="PRINTS" id="PR01009">
    <property type="entry name" value="FLGMRINGFLIF"/>
</dbReference>
<keyword evidence="5 10" id="KW-0812">Transmembrane</keyword>
<dbReference type="Gene3D" id="3.30.300.30">
    <property type="match status" value="1"/>
</dbReference>
<dbReference type="GO" id="GO:0005886">
    <property type="term" value="C:plasma membrane"/>
    <property type="evidence" value="ECO:0007669"/>
    <property type="project" value="UniProtKB-SubCell"/>
</dbReference>
<evidence type="ECO:0000259" key="12">
    <source>
        <dbReference type="Pfam" id="PF08345"/>
    </source>
</evidence>
<dbReference type="NCBIfam" id="TIGR00206">
    <property type="entry name" value="fliF"/>
    <property type="match status" value="1"/>
</dbReference>
<accession>A0A662DCY1</accession>
<keyword evidence="7 10" id="KW-0472">Membrane</keyword>
<feature type="domain" description="Flagellar M-ring N-terminal" evidence="11">
    <location>
        <begin position="45"/>
        <end position="219"/>
    </location>
</feature>
<name>A0A662DCY1_UNCAE</name>
<evidence type="ECO:0000256" key="7">
    <source>
        <dbReference type="ARBA" id="ARBA00023136"/>
    </source>
</evidence>
<dbReference type="InterPro" id="IPR000067">
    <property type="entry name" value="FlgMring_FliF"/>
</dbReference>
<dbReference type="GO" id="GO:0009431">
    <property type="term" value="C:bacterial-type flagellum basal body, MS ring"/>
    <property type="evidence" value="ECO:0007669"/>
    <property type="project" value="InterPro"/>
</dbReference>
<proteinExistence type="inferred from homology"/>
<comment type="caution">
    <text evidence="13">The sequence shown here is derived from an EMBL/GenBank/DDBJ whole genome shotgun (WGS) entry which is preliminary data.</text>
</comment>
<comment type="function">
    <text evidence="9">The M ring may be actively involved in energy transduction.</text>
</comment>
<dbReference type="InterPro" id="IPR006182">
    <property type="entry name" value="FliF_N_dom"/>
</dbReference>
<evidence type="ECO:0000256" key="10">
    <source>
        <dbReference type="SAM" id="Phobius"/>
    </source>
</evidence>
<keyword evidence="8 9" id="KW-0975">Bacterial flagellum</keyword>
<evidence type="ECO:0000256" key="8">
    <source>
        <dbReference type="ARBA" id="ARBA00023143"/>
    </source>
</evidence>
<keyword evidence="13" id="KW-0966">Cell projection</keyword>
<evidence type="ECO:0000256" key="3">
    <source>
        <dbReference type="ARBA" id="ARBA00007971"/>
    </source>
</evidence>
<sequence length="521" mass="57983">MGFLKQLTQQILSIWQKLEKRQKVTLAISVVAFLVIFILFLSWASRPDYSLLYSNLSLEDAGQIVKKLKEDKIPYYIKNGGKAIFVPSSQVYETRLNLAMEGIPKGGQVGFEIFDNTGLIGMTNFMERVNYQRALQGELARTIESLDEIVAARVHLVLPDKSPFIGEQSHPRASVVVKLRPGAMLRKDQIYGIAQLVTGSVENLKTQDVTIVDQSGSILFGGEANNPSSSFYLTTNQIQLKKEVENYLASKVQSLLLPVVGPDKAVVKVDASLDFDQITRTEEHYDPEGKVVKSEVRREESKQGTGTVVGGTPGVKTNLGKGAILTAGNPGKETTEESEVQYAVNKRIEHIIKGVGNIKRISVAVAVDGTYKVGPDGKKKYIPRSAKDIENLSSIVKQAVGYDETRGDKVSVINVPFDTSSKEEEQIYWQKVSKWELLKHLPRYIGIGLAAFILFFLLKTMTKIFTSTAQVPSPVAGQRTEKVSPFEDEQWLRQRVFQLAEKDPRKVAQIIKLWITNHGRA</sequence>
<protein>
    <recommendedName>
        <fullName evidence="9">Flagellar M-ring protein</fullName>
    </recommendedName>
</protein>
<evidence type="ECO:0000256" key="1">
    <source>
        <dbReference type="ARBA" id="ARBA00004117"/>
    </source>
</evidence>
<evidence type="ECO:0000313" key="13">
    <source>
        <dbReference type="EMBL" id="RLE13620.1"/>
    </source>
</evidence>
<dbReference type="PANTHER" id="PTHR30046">
    <property type="entry name" value="FLAGELLAR M-RING PROTEIN"/>
    <property type="match status" value="1"/>
</dbReference>
<dbReference type="InterPro" id="IPR045851">
    <property type="entry name" value="AMP-bd_C_sf"/>
</dbReference>
<comment type="subcellular location">
    <subcellularLocation>
        <location evidence="1 9">Bacterial flagellum basal body</location>
    </subcellularLocation>
    <subcellularLocation>
        <location evidence="2">Cell membrane</location>
        <topology evidence="2">Multi-pass membrane protein</topology>
    </subcellularLocation>
</comment>
<dbReference type="Proteomes" id="UP000267654">
    <property type="component" value="Unassembled WGS sequence"/>
</dbReference>